<keyword evidence="5 6" id="KW-0539">Nucleus</keyword>
<keyword evidence="10" id="KW-1185">Reference proteome</keyword>
<organism evidence="9 10">
    <name type="scientific">Lottia gigantea</name>
    <name type="common">Giant owl limpet</name>
    <dbReference type="NCBI Taxonomy" id="225164"/>
    <lineage>
        <taxon>Eukaryota</taxon>
        <taxon>Metazoa</taxon>
        <taxon>Spiralia</taxon>
        <taxon>Lophotrochozoa</taxon>
        <taxon>Mollusca</taxon>
        <taxon>Gastropoda</taxon>
        <taxon>Patellogastropoda</taxon>
        <taxon>Lottioidea</taxon>
        <taxon>Lottiidae</taxon>
        <taxon>Lottia</taxon>
    </lineage>
</organism>
<dbReference type="PROSITE" id="PS50071">
    <property type="entry name" value="HOMEOBOX_2"/>
    <property type="match status" value="1"/>
</dbReference>
<keyword evidence="4 6" id="KW-0371">Homeobox</keyword>
<dbReference type="Proteomes" id="UP000030746">
    <property type="component" value="Unassembled WGS sequence"/>
</dbReference>
<dbReference type="GO" id="GO:0000981">
    <property type="term" value="F:DNA-binding transcription factor activity, RNA polymerase II-specific"/>
    <property type="evidence" value="ECO:0007669"/>
    <property type="project" value="InterPro"/>
</dbReference>
<dbReference type="PANTHER" id="PTHR46123">
    <property type="entry name" value="MIX-TYPE HOMEOBOX GENE 1-RELATED"/>
    <property type="match status" value="1"/>
</dbReference>
<dbReference type="OrthoDB" id="1867783at2759"/>
<dbReference type="InterPro" id="IPR017970">
    <property type="entry name" value="Homeobox_CS"/>
</dbReference>
<dbReference type="RefSeq" id="XP_009052748.1">
    <property type="nucleotide sequence ID" value="XM_009054500.1"/>
</dbReference>
<evidence type="ECO:0000256" key="2">
    <source>
        <dbReference type="ARBA" id="ARBA00022737"/>
    </source>
</evidence>
<evidence type="ECO:0000256" key="7">
    <source>
        <dbReference type="RuleBase" id="RU000682"/>
    </source>
</evidence>
<dbReference type="PRINTS" id="PR00031">
    <property type="entry name" value="HTHREPRESSR"/>
</dbReference>
<dbReference type="AlphaFoldDB" id="V4AS00"/>
<dbReference type="HOGENOM" id="CLU_049543_12_1_1"/>
<dbReference type="InterPro" id="IPR051306">
    <property type="entry name" value="Homeobox_regulator"/>
</dbReference>
<evidence type="ECO:0000313" key="9">
    <source>
        <dbReference type="EMBL" id="ESO96486.1"/>
    </source>
</evidence>
<dbReference type="KEGG" id="lgi:LOTGIDRAFT_80535"/>
<evidence type="ECO:0000256" key="1">
    <source>
        <dbReference type="ARBA" id="ARBA00004123"/>
    </source>
</evidence>
<dbReference type="SUPFAM" id="SSF46689">
    <property type="entry name" value="Homeodomain-like"/>
    <property type="match status" value="1"/>
</dbReference>
<keyword evidence="2" id="KW-0677">Repeat</keyword>
<dbReference type="GeneID" id="20252469"/>
<sequence length="59" mass="7010">RRGRTAFSETAITRLEDVFMVNRYPDITLRESLALQLGVAESRIQVWFQNRRSRGRRTK</sequence>
<dbReference type="CDD" id="cd00086">
    <property type="entry name" value="homeodomain"/>
    <property type="match status" value="1"/>
</dbReference>
<keyword evidence="3 6" id="KW-0238">DNA-binding</keyword>
<evidence type="ECO:0000256" key="4">
    <source>
        <dbReference type="ARBA" id="ARBA00023155"/>
    </source>
</evidence>
<gene>
    <name evidence="9" type="ORF">LOTGIDRAFT_80535</name>
</gene>
<proteinExistence type="predicted"/>
<name>V4AS00_LOTGI</name>
<evidence type="ECO:0000256" key="5">
    <source>
        <dbReference type="ARBA" id="ARBA00023242"/>
    </source>
</evidence>
<dbReference type="SMART" id="SM00389">
    <property type="entry name" value="HOX"/>
    <property type="match status" value="1"/>
</dbReference>
<dbReference type="CTD" id="20252469"/>
<dbReference type="InterPro" id="IPR001356">
    <property type="entry name" value="HD"/>
</dbReference>
<feature type="DNA-binding region" description="Homeobox" evidence="6">
    <location>
        <begin position="3"/>
        <end position="59"/>
    </location>
</feature>
<protein>
    <recommendedName>
        <fullName evidence="8">Homeobox domain-containing protein</fullName>
    </recommendedName>
</protein>
<evidence type="ECO:0000256" key="6">
    <source>
        <dbReference type="PROSITE-ProRule" id="PRU00108"/>
    </source>
</evidence>
<feature type="domain" description="Homeobox" evidence="8">
    <location>
        <begin position="1"/>
        <end position="58"/>
    </location>
</feature>
<evidence type="ECO:0000256" key="3">
    <source>
        <dbReference type="ARBA" id="ARBA00023125"/>
    </source>
</evidence>
<dbReference type="EMBL" id="KB201459">
    <property type="protein sequence ID" value="ESO96486.1"/>
    <property type="molecule type" value="Genomic_DNA"/>
</dbReference>
<feature type="non-terminal residue" evidence="9">
    <location>
        <position position="59"/>
    </location>
</feature>
<evidence type="ECO:0000259" key="8">
    <source>
        <dbReference type="PROSITE" id="PS50071"/>
    </source>
</evidence>
<dbReference type="GO" id="GO:0005634">
    <property type="term" value="C:nucleus"/>
    <property type="evidence" value="ECO:0007669"/>
    <property type="project" value="UniProtKB-SubCell"/>
</dbReference>
<dbReference type="Gene3D" id="1.10.10.60">
    <property type="entry name" value="Homeodomain-like"/>
    <property type="match status" value="1"/>
</dbReference>
<dbReference type="InterPro" id="IPR000047">
    <property type="entry name" value="HTH_motif"/>
</dbReference>
<dbReference type="InterPro" id="IPR009057">
    <property type="entry name" value="Homeodomain-like_sf"/>
</dbReference>
<dbReference type="PANTHER" id="PTHR46123:SF10">
    <property type="entry name" value="HOMEOBOX PROTEIN MIX.2"/>
    <property type="match status" value="1"/>
</dbReference>
<dbReference type="GO" id="GO:0000977">
    <property type="term" value="F:RNA polymerase II transcription regulatory region sequence-specific DNA binding"/>
    <property type="evidence" value="ECO:0007669"/>
    <property type="project" value="TreeGrafter"/>
</dbReference>
<dbReference type="Pfam" id="PF00046">
    <property type="entry name" value="Homeodomain"/>
    <property type="match status" value="1"/>
</dbReference>
<dbReference type="PROSITE" id="PS00027">
    <property type="entry name" value="HOMEOBOX_1"/>
    <property type="match status" value="1"/>
</dbReference>
<feature type="non-terminal residue" evidence="9">
    <location>
        <position position="1"/>
    </location>
</feature>
<reference evidence="9 10" key="1">
    <citation type="journal article" date="2013" name="Nature">
        <title>Insights into bilaterian evolution from three spiralian genomes.</title>
        <authorList>
            <person name="Simakov O."/>
            <person name="Marletaz F."/>
            <person name="Cho S.J."/>
            <person name="Edsinger-Gonzales E."/>
            <person name="Havlak P."/>
            <person name="Hellsten U."/>
            <person name="Kuo D.H."/>
            <person name="Larsson T."/>
            <person name="Lv J."/>
            <person name="Arendt D."/>
            <person name="Savage R."/>
            <person name="Osoegawa K."/>
            <person name="de Jong P."/>
            <person name="Grimwood J."/>
            <person name="Chapman J.A."/>
            <person name="Shapiro H."/>
            <person name="Aerts A."/>
            <person name="Otillar R.P."/>
            <person name="Terry A.Y."/>
            <person name="Boore J.L."/>
            <person name="Grigoriev I.V."/>
            <person name="Lindberg D.R."/>
            <person name="Seaver E.C."/>
            <person name="Weisblat D.A."/>
            <person name="Putnam N.H."/>
            <person name="Rokhsar D.S."/>
        </authorList>
    </citation>
    <scope>NUCLEOTIDE SEQUENCE [LARGE SCALE GENOMIC DNA]</scope>
</reference>
<evidence type="ECO:0000313" key="10">
    <source>
        <dbReference type="Proteomes" id="UP000030746"/>
    </source>
</evidence>
<comment type="subcellular location">
    <subcellularLocation>
        <location evidence="1 6 7">Nucleus</location>
    </subcellularLocation>
</comment>
<accession>V4AS00</accession>